<feature type="region of interest" description="Disordered" evidence="8">
    <location>
        <begin position="501"/>
        <end position="626"/>
    </location>
</feature>
<dbReference type="InterPro" id="IPR011333">
    <property type="entry name" value="SKP1/BTB/POZ_sf"/>
</dbReference>
<comment type="caution">
    <text evidence="10">The sequence shown here is derived from an EMBL/GenBank/DDBJ whole genome shotgun (WGS) entry which is preliminary data.</text>
</comment>
<evidence type="ECO:0000256" key="7">
    <source>
        <dbReference type="ARBA" id="ARBA00023303"/>
    </source>
</evidence>
<dbReference type="InterPro" id="IPR000210">
    <property type="entry name" value="BTB/POZ_dom"/>
</dbReference>
<feature type="compositionally biased region" description="Low complexity" evidence="8">
    <location>
        <begin position="200"/>
        <end position="211"/>
    </location>
</feature>
<reference evidence="10 11" key="1">
    <citation type="submission" date="2020-10" db="EMBL/GenBank/DDBJ databases">
        <authorList>
            <person name="Klimov P.B."/>
            <person name="Dyachkov S.M."/>
            <person name="Chetverikov P.E."/>
        </authorList>
    </citation>
    <scope>NUCLEOTIDE SEQUENCE [LARGE SCALE GENOMIC DNA]</scope>
    <source>
        <strain evidence="10">BMOC 18-1129-001#AD2665</strain>
        <tissue evidence="10">Entire mites</tissue>
    </source>
</reference>
<keyword evidence="11" id="KW-1185">Reference proteome</keyword>
<evidence type="ECO:0000313" key="10">
    <source>
        <dbReference type="EMBL" id="KAG9511194.1"/>
    </source>
</evidence>
<dbReference type="PRINTS" id="PR00169">
    <property type="entry name" value="KCHANNEL"/>
</dbReference>
<keyword evidence="5" id="KW-0406">Ion transport</keyword>
<dbReference type="Gene3D" id="3.30.710.10">
    <property type="entry name" value="Potassium Channel Kv1.1, Chain A"/>
    <property type="match status" value="2"/>
</dbReference>
<gene>
    <name evidence="10" type="primary">Shab</name>
    <name evidence="10" type="ORF">GZH46_00244</name>
</gene>
<dbReference type="InterPro" id="IPR003974">
    <property type="entry name" value="K_chnl_volt-dep_Kv3"/>
</dbReference>
<feature type="region of interest" description="Disordered" evidence="8">
    <location>
        <begin position="252"/>
        <end position="272"/>
    </location>
</feature>
<feature type="compositionally biased region" description="Low complexity" evidence="8">
    <location>
        <begin position="1"/>
        <end position="45"/>
    </location>
</feature>
<keyword evidence="3" id="KW-0812">Transmembrane</keyword>
<proteinExistence type="predicted"/>
<comment type="subcellular location">
    <subcellularLocation>
        <location evidence="1">Membrane</location>
        <topology evidence="1">Multi-pass membrane protein</topology>
    </subcellularLocation>
</comment>
<dbReference type="SUPFAM" id="SSF54695">
    <property type="entry name" value="POZ domain"/>
    <property type="match status" value="1"/>
</dbReference>
<keyword evidence="4" id="KW-1133">Transmembrane helix</keyword>
<accession>A0ABQ7SCQ4</accession>
<feature type="compositionally biased region" description="Polar residues" evidence="8">
    <location>
        <begin position="515"/>
        <end position="530"/>
    </location>
</feature>
<feature type="compositionally biased region" description="Polar residues" evidence="8">
    <location>
        <begin position="575"/>
        <end position="584"/>
    </location>
</feature>
<dbReference type="PANTHER" id="PTHR11537">
    <property type="entry name" value="VOLTAGE-GATED POTASSIUM CHANNEL"/>
    <property type="match status" value="1"/>
</dbReference>
<feature type="region of interest" description="Disordered" evidence="8">
    <location>
        <begin position="87"/>
        <end position="122"/>
    </location>
</feature>
<feature type="non-terminal residue" evidence="10">
    <location>
        <position position="1"/>
    </location>
</feature>
<name>A0ABQ7SCQ4_9ACAR</name>
<keyword evidence="2" id="KW-0813">Transport</keyword>
<evidence type="ECO:0000256" key="6">
    <source>
        <dbReference type="ARBA" id="ARBA00023136"/>
    </source>
</evidence>
<protein>
    <submittedName>
        <fullName evidence="10">Potassium voltage-gated channel protein Shab</fullName>
    </submittedName>
</protein>
<evidence type="ECO:0000256" key="5">
    <source>
        <dbReference type="ARBA" id="ARBA00023065"/>
    </source>
</evidence>
<dbReference type="Proteomes" id="UP000825002">
    <property type="component" value="Unassembled WGS sequence"/>
</dbReference>
<feature type="domain" description="BTB" evidence="9">
    <location>
        <begin position="343"/>
        <end position="736"/>
    </location>
</feature>
<evidence type="ECO:0000256" key="2">
    <source>
        <dbReference type="ARBA" id="ARBA00022448"/>
    </source>
</evidence>
<keyword evidence="6" id="KW-0472">Membrane</keyword>
<evidence type="ECO:0000256" key="8">
    <source>
        <dbReference type="SAM" id="MobiDB-lite"/>
    </source>
</evidence>
<feature type="compositionally biased region" description="Basic and acidic residues" evidence="8">
    <location>
        <begin position="99"/>
        <end position="111"/>
    </location>
</feature>
<feature type="region of interest" description="Disordered" evidence="8">
    <location>
        <begin position="165"/>
        <end position="211"/>
    </location>
</feature>
<feature type="region of interest" description="Disordered" evidence="8">
    <location>
        <begin position="458"/>
        <end position="482"/>
    </location>
</feature>
<feature type="compositionally biased region" description="Polar residues" evidence="8">
    <location>
        <begin position="398"/>
        <end position="437"/>
    </location>
</feature>
<feature type="region of interest" description="Disordered" evidence="8">
    <location>
        <begin position="296"/>
        <end position="321"/>
    </location>
</feature>
<feature type="region of interest" description="Disordered" evidence="8">
    <location>
        <begin position="1"/>
        <end position="47"/>
    </location>
</feature>
<evidence type="ECO:0000256" key="4">
    <source>
        <dbReference type="ARBA" id="ARBA00022989"/>
    </source>
</evidence>
<evidence type="ECO:0000313" key="11">
    <source>
        <dbReference type="Proteomes" id="UP000825002"/>
    </source>
</evidence>
<evidence type="ECO:0000256" key="3">
    <source>
        <dbReference type="ARBA" id="ARBA00022692"/>
    </source>
</evidence>
<feature type="compositionally biased region" description="Low complexity" evidence="8">
    <location>
        <begin position="596"/>
        <end position="609"/>
    </location>
</feature>
<feature type="compositionally biased region" description="Low complexity" evidence="8">
    <location>
        <begin position="165"/>
        <end position="183"/>
    </location>
</feature>
<feature type="compositionally biased region" description="Polar residues" evidence="8">
    <location>
        <begin position="458"/>
        <end position="476"/>
    </location>
</feature>
<dbReference type="Pfam" id="PF02214">
    <property type="entry name" value="BTB_2"/>
    <property type="match status" value="1"/>
</dbReference>
<keyword evidence="7" id="KW-0407">Ion channel</keyword>
<dbReference type="EMBL" id="JAIFTH010000022">
    <property type="protein sequence ID" value="KAG9511194.1"/>
    <property type="molecule type" value="Genomic_DNA"/>
</dbReference>
<evidence type="ECO:0000259" key="9">
    <source>
        <dbReference type="SMART" id="SM00225"/>
    </source>
</evidence>
<feature type="compositionally biased region" description="Polar residues" evidence="8">
    <location>
        <begin position="255"/>
        <end position="272"/>
    </location>
</feature>
<dbReference type="InterPro" id="IPR028325">
    <property type="entry name" value="VG_K_chnl"/>
</dbReference>
<organism evidence="10 11">
    <name type="scientific">Fragariocoptes setiger</name>
    <dbReference type="NCBI Taxonomy" id="1670756"/>
    <lineage>
        <taxon>Eukaryota</taxon>
        <taxon>Metazoa</taxon>
        <taxon>Ecdysozoa</taxon>
        <taxon>Arthropoda</taxon>
        <taxon>Chelicerata</taxon>
        <taxon>Arachnida</taxon>
        <taxon>Acari</taxon>
        <taxon>Acariformes</taxon>
        <taxon>Trombidiformes</taxon>
        <taxon>Prostigmata</taxon>
        <taxon>Eupodina</taxon>
        <taxon>Eriophyoidea</taxon>
        <taxon>Phytoptidae</taxon>
        <taxon>Fragariocoptes</taxon>
    </lineage>
</organism>
<sequence>MSSGDTRTSSNNNNNTSTNSSDTLSNVPTTSHSPANATNNNNTSERTSDRLHVCLDFGSNAATCDEPNSSSSGTTVGLPLAFVIPATPVTPLSDDNDDDNHHDDNDHKETDATQPPPLLGSSFAASLRPIDVTTEQQQRTSDEAGSGCDAASMIAMASVAHTNSSLSVSSPTTSSVCSSPPGSRLQSQPRDAAAPTHSSVVANDQQQQVNNRISDTPGRRIWRRSKRSLARIIASSSSLAGQTLSLGRSTAAPFSATNNNNKAGDPINSESTSMALAETSTLPIRRTSYEPLLTLGRRKRSSATAPTGGLGVGPQVDNSSSYSASRAQDLALARRYQAFNGTRRCILNVGGVRHEVLWSTLARVPRSRLGALTHSVCVVLAPSRAPTTAFAQQQQQQKMASLASNRVTQHQHTQPGKTQRLTSGQSVLHGRSSNARGSFSMQNLHTIVSSPNNVARLEATQQQQQPLHSISTQAPTNEPAMSKNHVKLRERLLQRAQSSCGTTYCDSGEQHHSMSEQSIVQRQHSTTLDNGDNGALSDTNATDNDDDHDYDRRHGEQLVPQQQTPLCEAARRANSVDSTESPSITDKKARITAAEQKQQQQQPQPQTQQRRPFGWSSTTMSPGNKRFDCTRRVQMNQNAMRAPDFNKNDDDEPDEFEDVVAIRSVLLQWCDDVDLANNEYYFDRHPRAFTSILDFYRTGRLHLPDELCVMAFKDELDYWAIDDLLLESCCQQKYHHRRDNVFEEIRKEAESLKEHDHELFGDGKLRKYQKFLWDLLEKPQTSLAARVSSY</sequence>
<dbReference type="PRINTS" id="PR01498">
    <property type="entry name" value="SHAWCHANNEL"/>
</dbReference>
<dbReference type="SMART" id="SM00225">
    <property type="entry name" value="BTB"/>
    <property type="match status" value="1"/>
</dbReference>
<evidence type="ECO:0000256" key="1">
    <source>
        <dbReference type="ARBA" id="ARBA00004141"/>
    </source>
</evidence>
<feature type="region of interest" description="Disordered" evidence="8">
    <location>
        <begin position="397"/>
        <end position="437"/>
    </location>
</feature>
<dbReference type="InterPro" id="IPR003131">
    <property type="entry name" value="T1-type_BTB"/>
</dbReference>
<dbReference type="PANTHER" id="PTHR11537:SF254">
    <property type="entry name" value="POTASSIUM VOLTAGE-GATED CHANNEL PROTEIN SHAB"/>
    <property type="match status" value="1"/>
</dbReference>